<feature type="signal peptide" evidence="1">
    <location>
        <begin position="1"/>
        <end position="23"/>
    </location>
</feature>
<evidence type="ECO:0000259" key="2">
    <source>
        <dbReference type="SMART" id="SM00856"/>
    </source>
</evidence>
<comment type="caution">
    <text evidence="3">The sequence shown here is derived from an EMBL/GenBank/DDBJ whole genome shotgun (WGS) entry which is preliminary data.</text>
</comment>
<feature type="chain" id="PRO_5036498423" description="Pectinesterase inhibitor domain-containing protein" evidence="1">
    <location>
        <begin position="24"/>
        <end position="191"/>
    </location>
</feature>
<sequence length="191" mass="19763">MAKLGKSTAVAALALVLTSVAYAGLDEACKQTPDPAYCATLLKPSAAEFADNNTTKMENAGVNAAIEKVNKVKTFMKGPVAKGAKHKEVKEAVSQCVEHAGQSPLAVALRKLNNDTSDGSHPLSGKMAKAIPKKLVDISTHEMQSCVDALKRGEEEAKGAGGDDAKVTAEGIKLAQEAASACSIAEAMIKL</sequence>
<keyword evidence="4" id="KW-1185">Reference proteome</keyword>
<gene>
    <name evidence="3" type="ORF">SASPL_104886</name>
</gene>
<reference evidence="3" key="2">
    <citation type="submission" date="2020-08" db="EMBL/GenBank/DDBJ databases">
        <title>Plant Genome Project.</title>
        <authorList>
            <person name="Zhang R.-G."/>
        </authorList>
    </citation>
    <scope>NUCLEOTIDE SEQUENCE</scope>
    <source>
        <strain evidence="3">Huo1</strain>
        <tissue evidence="3">Leaf</tissue>
    </source>
</reference>
<protein>
    <recommendedName>
        <fullName evidence="2">Pectinesterase inhibitor domain-containing protein</fullName>
    </recommendedName>
</protein>
<keyword evidence="1" id="KW-0732">Signal</keyword>
<dbReference type="Gene3D" id="1.20.140.40">
    <property type="entry name" value="Invertase/pectin methylesterase inhibitor family protein"/>
    <property type="match status" value="1"/>
</dbReference>
<organism evidence="3">
    <name type="scientific">Salvia splendens</name>
    <name type="common">Scarlet sage</name>
    <dbReference type="NCBI Taxonomy" id="180675"/>
    <lineage>
        <taxon>Eukaryota</taxon>
        <taxon>Viridiplantae</taxon>
        <taxon>Streptophyta</taxon>
        <taxon>Embryophyta</taxon>
        <taxon>Tracheophyta</taxon>
        <taxon>Spermatophyta</taxon>
        <taxon>Magnoliopsida</taxon>
        <taxon>eudicotyledons</taxon>
        <taxon>Gunneridae</taxon>
        <taxon>Pentapetalae</taxon>
        <taxon>asterids</taxon>
        <taxon>lamiids</taxon>
        <taxon>Lamiales</taxon>
        <taxon>Lamiaceae</taxon>
        <taxon>Nepetoideae</taxon>
        <taxon>Mentheae</taxon>
        <taxon>Salviinae</taxon>
        <taxon>Salvia</taxon>
        <taxon>Salvia subgen. Calosphace</taxon>
        <taxon>core Calosphace</taxon>
    </lineage>
</organism>
<name>A0A8X8YPH2_SALSN</name>
<dbReference type="SMART" id="SM00856">
    <property type="entry name" value="PMEI"/>
    <property type="match status" value="1"/>
</dbReference>
<dbReference type="EMBL" id="PNBA02000002">
    <property type="protein sequence ID" value="KAG6433278.1"/>
    <property type="molecule type" value="Genomic_DNA"/>
</dbReference>
<evidence type="ECO:0000256" key="1">
    <source>
        <dbReference type="SAM" id="SignalP"/>
    </source>
</evidence>
<dbReference type="SUPFAM" id="SSF101148">
    <property type="entry name" value="Plant invertase/pectin methylesterase inhibitor"/>
    <property type="match status" value="1"/>
</dbReference>
<evidence type="ECO:0000313" key="4">
    <source>
        <dbReference type="Proteomes" id="UP000298416"/>
    </source>
</evidence>
<dbReference type="GO" id="GO:0004857">
    <property type="term" value="F:enzyme inhibitor activity"/>
    <property type="evidence" value="ECO:0007669"/>
    <property type="project" value="InterPro"/>
</dbReference>
<feature type="domain" description="Pectinesterase inhibitor" evidence="2">
    <location>
        <begin position="20"/>
        <end position="188"/>
    </location>
</feature>
<dbReference type="InterPro" id="IPR035513">
    <property type="entry name" value="Invertase/methylesterase_inhib"/>
</dbReference>
<reference evidence="3" key="1">
    <citation type="submission" date="2018-01" db="EMBL/GenBank/DDBJ databases">
        <authorList>
            <person name="Mao J.F."/>
        </authorList>
    </citation>
    <scope>NUCLEOTIDE SEQUENCE</scope>
    <source>
        <strain evidence="3">Huo1</strain>
        <tissue evidence="3">Leaf</tissue>
    </source>
</reference>
<accession>A0A8X8YPH2</accession>
<dbReference type="Proteomes" id="UP000298416">
    <property type="component" value="Unassembled WGS sequence"/>
</dbReference>
<dbReference type="Pfam" id="PF04043">
    <property type="entry name" value="PMEI"/>
    <property type="match status" value="1"/>
</dbReference>
<proteinExistence type="predicted"/>
<dbReference type="NCBIfam" id="TIGR01614">
    <property type="entry name" value="PME_inhib"/>
    <property type="match status" value="1"/>
</dbReference>
<evidence type="ECO:0000313" key="3">
    <source>
        <dbReference type="EMBL" id="KAG6433278.1"/>
    </source>
</evidence>
<dbReference type="InterPro" id="IPR006501">
    <property type="entry name" value="Pectinesterase_inhib_dom"/>
</dbReference>
<dbReference type="AlphaFoldDB" id="A0A8X8YPH2"/>